<accession>A0A3M2KZU6</accession>
<dbReference type="OrthoDB" id="4760165at2"/>
<dbReference type="EMBL" id="RFFH01000011">
    <property type="protein sequence ID" value="RMI30186.1"/>
    <property type="molecule type" value="Genomic_DNA"/>
</dbReference>
<organism evidence="1 2">
    <name type="scientific">Nocardia stercoris</name>
    <dbReference type="NCBI Taxonomy" id="2483361"/>
    <lineage>
        <taxon>Bacteria</taxon>
        <taxon>Bacillati</taxon>
        <taxon>Actinomycetota</taxon>
        <taxon>Actinomycetes</taxon>
        <taxon>Mycobacteriales</taxon>
        <taxon>Nocardiaceae</taxon>
        <taxon>Nocardia</taxon>
    </lineage>
</organism>
<comment type="caution">
    <text evidence="1">The sequence shown here is derived from an EMBL/GenBank/DDBJ whole genome shotgun (WGS) entry which is preliminary data.</text>
</comment>
<keyword evidence="1" id="KW-0378">Hydrolase</keyword>
<dbReference type="PANTHER" id="PTHR39456">
    <property type="entry name" value="METAL-DEPENDENT HYDROLASE"/>
    <property type="match status" value="1"/>
</dbReference>
<evidence type="ECO:0000313" key="2">
    <source>
        <dbReference type="Proteomes" id="UP000279275"/>
    </source>
</evidence>
<dbReference type="RefSeq" id="WP_122190258.1">
    <property type="nucleotide sequence ID" value="NZ_RFFH01000011.1"/>
</dbReference>
<dbReference type="GO" id="GO:0016787">
    <property type="term" value="F:hydrolase activity"/>
    <property type="evidence" value="ECO:0007669"/>
    <property type="project" value="UniProtKB-KW"/>
</dbReference>
<dbReference type="Pfam" id="PF10118">
    <property type="entry name" value="Metal_hydrol"/>
    <property type="match status" value="1"/>
</dbReference>
<reference evidence="1 2" key="1">
    <citation type="submission" date="2018-10" db="EMBL/GenBank/DDBJ databases">
        <title>Isolation from cow dung.</title>
        <authorList>
            <person name="Ling L."/>
        </authorList>
    </citation>
    <scope>NUCLEOTIDE SEQUENCE [LARGE SCALE GENOMIC DNA]</scope>
    <source>
        <strain evidence="1 2">NEAU-LL90</strain>
    </source>
</reference>
<proteinExistence type="predicted"/>
<dbReference type="Proteomes" id="UP000279275">
    <property type="component" value="Unassembled WGS sequence"/>
</dbReference>
<keyword evidence="2" id="KW-1185">Reference proteome</keyword>
<gene>
    <name evidence="1" type="ORF">EBN03_23530</name>
</gene>
<name>A0A3M2KZU6_9NOCA</name>
<dbReference type="PIRSF" id="PIRSF007580">
    <property type="entry name" value="UCP07580"/>
    <property type="match status" value="1"/>
</dbReference>
<protein>
    <submittedName>
        <fullName evidence="1">Metal-dependent hydrolase</fullName>
    </submittedName>
</protein>
<dbReference type="InterPro" id="IPR016516">
    <property type="entry name" value="UCP07580"/>
</dbReference>
<dbReference type="AlphaFoldDB" id="A0A3M2KZU6"/>
<sequence>MRRFRRKPTPPDLLDPGPLALRARNVRFDIEDAPLHWIPGEPVASHLVSSFNFIFPEAERFFIDAFTEALSHIRDERIREDVLGFIGQETLHADTHQMTMGAFFARHGIDTTPLERQNEWLFRRLLGPRAVADEREARQWLVERLSFIAACENFTAFLGDFALNNTWADHGAHRDMAQMWRWHGAEEMEHRTVAHDVAHYFDPSYRRRVRTMLIAVPGLLFLFARAARFLVAHDPAVPAHRFAVLRGFFSAGRRGLLPTPRMILASIRDYLRPSYSPVKMGSMAQALTFLAEVEVTNAA</sequence>
<dbReference type="PANTHER" id="PTHR39456:SF1">
    <property type="entry name" value="METAL-DEPENDENT HYDROLASE"/>
    <property type="match status" value="1"/>
</dbReference>
<evidence type="ECO:0000313" key="1">
    <source>
        <dbReference type="EMBL" id="RMI30186.1"/>
    </source>
</evidence>